<name>A0AAV2CEA4_9ROSI</name>
<accession>A0AAV2CEA4</accession>
<sequence length="218" mass="24145">MSTKSGESVLNLEDTNTIITLNPASQFPTKLTSDNFPTWGAQLFTLLSGLDLLRFLDGTHPEPAATAPAAERRHWYRQYQLLLHSILASVSPDVAPYVSAATSYRQAWTILEQMFAMQSRQRIMNLKEKLLPKTQGNRPMVVYLQAMRTTAAELALVDSHVKSEDMILLSFVGFAKNAASLQKPSVPATPQLPSRIFTIVLSISKQISSQSVFPTLPL</sequence>
<dbReference type="Pfam" id="PF14223">
    <property type="entry name" value="Retrotran_gag_2"/>
    <property type="match status" value="1"/>
</dbReference>
<evidence type="ECO:0000313" key="1">
    <source>
        <dbReference type="EMBL" id="CAL1354708.1"/>
    </source>
</evidence>
<dbReference type="PANTHER" id="PTHR47481">
    <property type="match status" value="1"/>
</dbReference>
<evidence type="ECO:0000313" key="2">
    <source>
        <dbReference type="Proteomes" id="UP001497516"/>
    </source>
</evidence>
<dbReference type="EMBL" id="OZ034813">
    <property type="protein sequence ID" value="CAL1354708.1"/>
    <property type="molecule type" value="Genomic_DNA"/>
</dbReference>
<dbReference type="AlphaFoldDB" id="A0AAV2CEA4"/>
<evidence type="ECO:0008006" key="3">
    <source>
        <dbReference type="Google" id="ProtNLM"/>
    </source>
</evidence>
<reference evidence="1 2" key="1">
    <citation type="submission" date="2024-04" db="EMBL/GenBank/DDBJ databases">
        <authorList>
            <person name="Fracassetti M."/>
        </authorList>
    </citation>
    <scope>NUCLEOTIDE SEQUENCE [LARGE SCALE GENOMIC DNA]</scope>
</reference>
<gene>
    <name evidence="1" type="ORF">LTRI10_LOCUS2505</name>
</gene>
<organism evidence="1 2">
    <name type="scientific">Linum trigynum</name>
    <dbReference type="NCBI Taxonomy" id="586398"/>
    <lineage>
        <taxon>Eukaryota</taxon>
        <taxon>Viridiplantae</taxon>
        <taxon>Streptophyta</taxon>
        <taxon>Embryophyta</taxon>
        <taxon>Tracheophyta</taxon>
        <taxon>Spermatophyta</taxon>
        <taxon>Magnoliopsida</taxon>
        <taxon>eudicotyledons</taxon>
        <taxon>Gunneridae</taxon>
        <taxon>Pentapetalae</taxon>
        <taxon>rosids</taxon>
        <taxon>fabids</taxon>
        <taxon>Malpighiales</taxon>
        <taxon>Linaceae</taxon>
        <taxon>Linum</taxon>
    </lineage>
</organism>
<dbReference type="Proteomes" id="UP001497516">
    <property type="component" value="Chromosome 1"/>
</dbReference>
<protein>
    <recommendedName>
        <fullName evidence="3">Retrotransposon Copia-like N-terminal domain-containing protein</fullName>
    </recommendedName>
</protein>
<dbReference type="PANTHER" id="PTHR47481:SF43">
    <property type="entry name" value="RETROTRANSPOSON COPIA-LIKE N-TERMINAL DOMAIN-CONTAINING PROTEIN"/>
    <property type="match status" value="1"/>
</dbReference>
<proteinExistence type="predicted"/>
<keyword evidence="2" id="KW-1185">Reference proteome</keyword>